<dbReference type="GO" id="GO:0004413">
    <property type="term" value="F:homoserine kinase activity"/>
    <property type="evidence" value="ECO:0007669"/>
    <property type="project" value="UniProtKB-UniRule"/>
</dbReference>
<keyword evidence="7 13" id="KW-0791">Threonine biosynthesis</keyword>
<evidence type="ECO:0000259" key="15">
    <source>
        <dbReference type="Pfam" id="PF08544"/>
    </source>
</evidence>
<name>A0A6I6DAJ6_9FIRM</name>
<dbReference type="PIRSF" id="PIRSF000676">
    <property type="entry name" value="Homoser_kin"/>
    <property type="match status" value="1"/>
</dbReference>
<comment type="catalytic activity">
    <reaction evidence="11 13">
        <text>L-homoserine + ATP = O-phospho-L-homoserine + ADP + H(+)</text>
        <dbReference type="Rhea" id="RHEA:13985"/>
        <dbReference type="ChEBI" id="CHEBI:15378"/>
        <dbReference type="ChEBI" id="CHEBI:30616"/>
        <dbReference type="ChEBI" id="CHEBI:57476"/>
        <dbReference type="ChEBI" id="CHEBI:57590"/>
        <dbReference type="ChEBI" id="CHEBI:456216"/>
        <dbReference type="EC" id="2.7.1.39"/>
    </reaction>
</comment>
<dbReference type="GO" id="GO:0005737">
    <property type="term" value="C:cytoplasm"/>
    <property type="evidence" value="ECO:0007669"/>
    <property type="project" value="UniProtKB-SubCell"/>
</dbReference>
<dbReference type="NCBIfam" id="NF002288">
    <property type="entry name" value="PRK01212.1-4"/>
    <property type="match status" value="1"/>
</dbReference>
<proteinExistence type="inferred from homology"/>
<feature type="domain" description="GHMP kinase N-terminal" evidence="14">
    <location>
        <begin position="57"/>
        <end position="138"/>
    </location>
</feature>
<organism evidence="16 17">
    <name type="scientific">Candidatus Syntrophocurvum alkaliphilum</name>
    <dbReference type="NCBI Taxonomy" id="2293317"/>
    <lineage>
        <taxon>Bacteria</taxon>
        <taxon>Bacillati</taxon>
        <taxon>Bacillota</taxon>
        <taxon>Clostridia</taxon>
        <taxon>Eubacteriales</taxon>
        <taxon>Syntrophomonadaceae</taxon>
        <taxon>Candidatus Syntrophocurvum</taxon>
    </lineage>
</organism>
<sequence length="297" mass="32361">MVAVRVPATSANLGPGFDTLGLALSLYLDVEMDFADDAIIEFKGEGEEDLKNNPENNLVLKSANILLSKAIIKKNLNIKIKNEIPIGKGLGSSAAAIVAGLFAANKLIGNKFSDQQLIKWAVELEGHADNIVPAVVGGFVTVMLYNDEIYYQKIQIPSNIDIIVVVPNFTLSTEKSRSVIPEKVNIKDTVYNLQRACFLIASLNNKDYNKLDKAMDDLIYQPLRKHFIPGFNDIVDNAIDNGALGIALSGAGPSFLAFAHDNPEKIGSSMQQGFNVHGVESKLYYLKPEDKGLVIVK</sequence>
<keyword evidence="8 13" id="KW-0547">Nucleotide-binding</keyword>
<evidence type="ECO:0000313" key="17">
    <source>
        <dbReference type="Proteomes" id="UP000426444"/>
    </source>
</evidence>
<dbReference type="InterPro" id="IPR020568">
    <property type="entry name" value="Ribosomal_Su5_D2-typ_SF"/>
</dbReference>
<dbReference type="Pfam" id="PF00288">
    <property type="entry name" value="GHMP_kinases_N"/>
    <property type="match status" value="1"/>
</dbReference>
<keyword evidence="9 13" id="KW-0418">Kinase</keyword>
<dbReference type="HAMAP" id="MF_00384">
    <property type="entry name" value="Homoser_kinase"/>
    <property type="match status" value="1"/>
</dbReference>
<dbReference type="OrthoDB" id="9769912at2"/>
<evidence type="ECO:0000256" key="10">
    <source>
        <dbReference type="ARBA" id="ARBA00022840"/>
    </source>
</evidence>
<evidence type="ECO:0000256" key="9">
    <source>
        <dbReference type="ARBA" id="ARBA00022777"/>
    </source>
</evidence>
<dbReference type="KEGG" id="salq:SYNTR_1235"/>
<evidence type="ECO:0000256" key="6">
    <source>
        <dbReference type="ARBA" id="ARBA00022679"/>
    </source>
</evidence>
<dbReference type="NCBIfam" id="TIGR00191">
    <property type="entry name" value="thrB"/>
    <property type="match status" value="1"/>
</dbReference>
<dbReference type="EMBL" id="CP046457">
    <property type="protein sequence ID" value="QGT99828.1"/>
    <property type="molecule type" value="Genomic_DNA"/>
</dbReference>
<gene>
    <name evidence="13" type="primary">thrB</name>
    <name evidence="16" type="ORF">SYNTR_1235</name>
</gene>
<dbReference type="Gene3D" id="3.30.230.10">
    <property type="match status" value="1"/>
</dbReference>
<evidence type="ECO:0000313" key="16">
    <source>
        <dbReference type="EMBL" id="QGT99828.1"/>
    </source>
</evidence>
<dbReference type="InterPro" id="IPR000870">
    <property type="entry name" value="Homoserine_kinase"/>
</dbReference>
<evidence type="ECO:0000256" key="1">
    <source>
        <dbReference type="ARBA" id="ARBA00005015"/>
    </source>
</evidence>
<dbReference type="Gene3D" id="3.30.70.890">
    <property type="entry name" value="GHMP kinase, C-terminal domain"/>
    <property type="match status" value="1"/>
</dbReference>
<dbReference type="AlphaFoldDB" id="A0A6I6DAJ6"/>
<evidence type="ECO:0000256" key="3">
    <source>
        <dbReference type="ARBA" id="ARBA00012078"/>
    </source>
</evidence>
<keyword evidence="17" id="KW-1185">Reference proteome</keyword>
<reference evidence="17" key="1">
    <citation type="journal article" date="2019" name="Microbiology">
        <title>Complete Genome Sequence of an Uncultured Bacterium of the Candidate Phylum Bipolaricaulota.</title>
        <authorList>
            <person name="Kadnikov V.V."/>
            <person name="Mardanov A.V."/>
            <person name="Beletsky A.V."/>
            <person name="Frank Y.A."/>
            <person name="Karnachuk O.V."/>
            <person name="Ravin N.V."/>
        </authorList>
    </citation>
    <scope>NUCLEOTIDE SEQUENCE [LARGE SCALE GENOMIC DNA]</scope>
</reference>
<dbReference type="EC" id="2.7.1.39" evidence="3 13"/>
<evidence type="ECO:0000256" key="12">
    <source>
        <dbReference type="ARBA" id="ARBA00049954"/>
    </source>
</evidence>
<evidence type="ECO:0000256" key="7">
    <source>
        <dbReference type="ARBA" id="ARBA00022697"/>
    </source>
</evidence>
<feature type="binding site" evidence="13">
    <location>
        <begin position="85"/>
        <end position="95"/>
    </location>
    <ligand>
        <name>ATP</name>
        <dbReference type="ChEBI" id="CHEBI:30616"/>
    </ligand>
</feature>
<evidence type="ECO:0000256" key="5">
    <source>
        <dbReference type="ARBA" id="ARBA00022605"/>
    </source>
</evidence>
<dbReference type="InterPro" id="IPR006204">
    <property type="entry name" value="GHMP_kinase_N_dom"/>
</dbReference>
<accession>A0A6I6DAJ6</accession>
<evidence type="ECO:0000256" key="13">
    <source>
        <dbReference type="HAMAP-Rule" id="MF_00384"/>
    </source>
</evidence>
<comment type="pathway">
    <text evidence="1 13">Amino-acid biosynthesis; L-threonine biosynthesis; L-threonine from L-aspartate: step 4/5.</text>
</comment>
<keyword evidence="5 13" id="KW-0028">Amino-acid biosynthesis</keyword>
<dbReference type="GO" id="GO:0009088">
    <property type="term" value="P:threonine biosynthetic process"/>
    <property type="evidence" value="ECO:0007669"/>
    <property type="project" value="UniProtKB-UniRule"/>
</dbReference>
<dbReference type="InterPro" id="IPR013750">
    <property type="entry name" value="GHMP_kinase_C_dom"/>
</dbReference>
<evidence type="ECO:0000256" key="11">
    <source>
        <dbReference type="ARBA" id="ARBA00049375"/>
    </source>
</evidence>
<feature type="domain" description="GHMP kinase C-terminal" evidence="15">
    <location>
        <begin position="200"/>
        <end position="274"/>
    </location>
</feature>
<protein>
    <recommendedName>
        <fullName evidence="4 13">Homoserine kinase</fullName>
        <shortName evidence="13">HK</shortName>
        <shortName evidence="13">HSK</shortName>
        <ecNumber evidence="3 13">2.7.1.39</ecNumber>
    </recommendedName>
</protein>
<comment type="function">
    <text evidence="12 13">Catalyzes the ATP-dependent phosphorylation of L-homoserine to L-homoserine phosphate.</text>
</comment>
<comment type="similarity">
    <text evidence="2 13">Belongs to the GHMP kinase family. Homoserine kinase subfamily.</text>
</comment>
<keyword evidence="6 13" id="KW-0808">Transferase</keyword>
<dbReference type="PRINTS" id="PR00958">
    <property type="entry name" value="HOMSERKINASE"/>
</dbReference>
<dbReference type="InterPro" id="IPR014721">
    <property type="entry name" value="Ribsml_uS5_D2-typ_fold_subgr"/>
</dbReference>
<dbReference type="PANTHER" id="PTHR20861">
    <property type="entry name" value="HOMOSERINE/4-DIPHOSPHOCYTIDYL-2-C-METHYL-D-ERYTHRITOL KINASE"/>
    <property type="match status" value="1"/>
</dbReference>
<dbReference type="Pfam" id="PF08544">
    <property type="entry name" value="GHMP_kinases_C"/>
    <property type="match status" value="1"/>
</dbReference>
<evidence type="ECO:0000256" key="2">
    <source>
        <dbReference type="ARBA" id="ARBA00007370"/>
    </source>
</evidence>
<dbReference type="GO" id="GO:0005524">
    <property type="term" value="F:ATP binding"/>
    <property type="evidence" value="ECO:0007669"/>
    <property type="project" value="UniProtKB-UniRule"/>
</dbReference>
<evidence type="ECO:0000256" key="4">
    <source>
        <dbReference type="ARBA" id="ARBA00017858"/>
    </source>
</evidence>
<dbReference type="PANTHER" id="PTHR20861:SF1">
    <property type="entry name" value="HOMOSERINE KINASE"/>
    <property type="match status" value="1"/>
</dbReference>
<dbReference type="PROSITE" id="PS00627">
    <property type="entry name" value="GHMP_KINASES_ATP"/>
    <property type="match status" value="1"/>
</dbReference>
<dbReference type="RefSeq" id="WP_156203681.1">
    <property type="nucleotide sequence ID" value="NZ_CP046457.1"/>
</dbReference>
<dbReference type="SUPFAM" id="SSF55060">
    <property type="entry name" value="GHMP Kinase, C-terminal domain"/>
    <property type="match status" value="1"/>
</dbReference>
<dbReference type="Proteomes" id="UP000426444">
    <property type="component" value="Chromosome"/>
</dbReference>
<keyword evidence="10 13" id="KW-0067">ATP-binding</keyword>
<dbReference type="InterPro" id="IPR006203">
    <property type="entry name" value="GHMP_knse_ATP-bd_CS"/>
</dbReference>
<dbReference type="SUPFAM" id="SSF54211">
    <property type="entry name" value="Ribosomal protein S5 domain 2-like"/>
    <property type="match status" value="1"/>
</dbReference>
<comment type="subcellular location">
    <subcellularLocation>
        <location evidence="13">Cytoplasm</location>
    </subcellularLocation>
</comment>
<keyword evidence="13" id="KW-0963">Cytoplasm</keyword>
<evidence type="ECO:0000259" key="14">
    <source>
        <dbReference type="Pfam" id="PF00288"/>
    </source>
</evidence>
<evidence type="ECO:0000256" key="8">
    <source>
        <dbReference type="ARBA" id="ARBA00022741"/>
    </source>
</evidence>
<dbReference type="UniPathway" id="UPA00050">
    <property type="reaction ID" value="UER00064"/>
</dbReference>
<dbReference type="InterPro" id="IPR036554">
    <property type="entry name" value="GHMP_kinase_C_sf"/>
</dbReference>